<dbReference type="Pfam" id="PF03184">
    <property type="entry name" value="DDE_1"/>
    <property type="match status" value="1"/>
</dbReference>
<accession>A0A8R1V1Q9</accession>
<gene>
    <name evidence="1" type="primary">WBGene00281980</name>
</gene>
<dbReference type="OrthoDB" id="5876883at2759"/>
<dbReference type="GO" id="GO:0003676">
    <property type="term" value="F:nucleic acid binding"/>
    <property type="evidence" value="ECO:0007669"/>
    <property type="project" value="InterPro"/>
</dbReference>
<dbReference type="AlphaFoldDB" id="A0A2A6C6P8"/>
<evidence type="ECO:0000313" key="1">
    <source>
        <dbReference type="EnsemblMetazoa" id="PPA43611.1"/>
    </source>
</evidence>
<keyword evidence="2" id="KW-1185">Reference proteome</keyword>
<reference evidence="1" key="2">
    <citation type="submission" date="2022-06" db="UniProtKB">
        <authorList>
            <consortium name="EnsemblMetazoa"/>
        </authorList>
    </citation>
    <scope>IDENTIFICATION</scope>
    <source>
        <strain evidence="1">PS312</strain>
    </source>
</reference>
<name>A0A2A6C6P8_PRIPA</name>
<protein>
    <submittedName>
        <fullName evidence="1">Uncharacterized protein</fullName>
    </submittedName>
</protein>
<accession>A0A2A6C6P8</accession>
<proteinExistence type="predicted"/>
<sequence length="177" mass="19984">MTKSLMLDWFKECVAHPSSPTEQLVLVDSWSSFKDHSAIQSVVPPGKKLTIRNIPAGTTSFAQPLDIYFFHPFKAMVKRVTSFVQVNDEDIDFPVHLRDNRLQMISLIFKAPIFRPMLEYPWKKAGYIYSVIPNFKTPVQICFPPGIDSTTCHTSSCAEDSKNAAKKFGNRGNRANG</sequence>
<organism evidence="1 2">
    <name type="scientific">Pristionchus pacificus</name>
    <name type="common">Parasitic nematode worm</name>
    <dbReference type="NCBI Taxonomy" id="54126"/>
    <lineage>
        <taxon>Eukaryota</taxon>
        <taxon>Metazoa</taxon>
        <taxon>Ecdysozoa</taxon>
        <taxon>Nematoda</taxon>
        <taxon>Chromadorea</taxon>
        <taxon>Rhabditida</taxon>
        <taxon>Rhabditina</taxon>
        <taxon>Diplogasteromorpha</taxon>
        <taxon>Diplogasteroidea</taxon>
        <taxon>Neodiplogasteridae</taxon>
        <taxon>Pristionchus</taxon>
    </lineage>
</organism>
<dbReference type="EnsemblMetazoa" id="PPA43611.1">
    <property type="protein sequence ID" value="PPA43611.1"/>
    <property type="gene ID" value="WBGene00281980"/>
</dbReference>
<evidence type="ECO:0000313" key="2">
    <source>
        <dbReference type="Proteomes" id="UP000005239"/>
    </source>
</evidence>
<dbReference type="InterPro" id="IPR004875">
    <property type="entry name" value="DDE_SF_endonuclease_dom"/>
</dbReference>
<reference evidence="2" key="1">
    <citation type="journal article" date="2008" name="Nat. Genet.">
        <title>The Pristionchus pacificus genome provides a unique perspective on nematode lifestyle and parasitism.</title>
        <authorList>
            <person name="Dieterich C."/>
            <person name="Clifton S.W."/>
            <person name="Schuster L.N."/>
            <person name="Chinwalla A."/>
            <person name="Delehaunty K."/>
            <person name="Dinkelacker I."/>
            <person name="Fulton L."/>
            <person name="Fulton R."/>
            <person name="Godfrey J."/>
            <person name="Minx P."/>
            <person name="Mitreva M."/>
            <person name="Roeseler W."/>
            <person name="Tian H."/>
            <person name="Witte H."/>
            <person name="Yang S.P."/>
            <person name="Wilson R.K."/>
            <person name="Sommer R.J."/>
        </authorList>
    </citation>
    <scope>NUCLEOTIDE SEQUENCE [LARGE SCALE GENOMIC DNA]</scope>
    <source>
        <strain evidence="2">PS312</strain>
    </source>
</reference>
<dbReference type="Proteomes" id="UP000005239">
    <property type="component" value="Unassembled WGS sequence"/>
</dbReference>